<feature type="transmembrane region" description="Helical" evidence="2">
    <location>
        <begin position="1606"/>
        <end position="1623"/>
    </location>
</feature>
<feature type="transmembrane region" description="Helical" evidence="2">
    <location>
        <begin position="418"/>
        <end position="439"/>
    </location>
</feature>
<feature type="region of interest" description="Disordered" evidence="1">
    <location>
        <begin position="353"/>
        <end position="376"/>
    </location>
</feature>
<feature type="transmembrane region" description="Helical" evidence="2">
    <location>
        <begin position="471"/>
        <end position="490"/>
    </location>
</feature>
<feature type="transmembrane region" description="Helical" evidence="2">
    <location>
        <begin position="1369"/>
        <end position="1390"/>
    </location>
</feature>
<feature type="transmembrane region" description="Helical" evidence="2">
    <location>
        <begin position="139"/>
        <end position="158"/>
    </location>
</feature>
<feature type="transmembrane region" description="Helical" evidence="2">
    <location>
        <begin position="196"/>
        <end position="216"/>
    </location>
</feature>
<feature type="transmembrane region" description="Helical" evidence="2">
    <location>
        <begin position="956"/>
        <end position="974"/>
    </location>
</feature>
<feature type="transmembrane region" description="Helical" evidence="2">
    <location>
        <begin position="906"/>
        <end position="926"/>
    </location>
</feature>
<feature type="transmembrane region" description="Helical" evidence="2">
    <location>
        <begin position="551"/>
        <end position="570"/>
    </location>
</feature>
<feature type="transmembrane region" description="Helical" evidence="2">
    <location>
        <begin position="748"/>
        <end position="768"/>
    </location>
</feature>
<feature type="compositionally biased region" description="Basic residues" evidence="1">
    <location>
        <begin position="55"/>
        <end position="64"/>
    </location>
</feature>
<dbReference type="RefSeq" id="WP_203739739.1">
    <property type="nucleotide sequence ID" value="NZ_BOMH01000016.1"/>
</dbReference>
<keyword evidence="2" id="KW-0812">Transmembrane</keyword>
<feature type="transmembrane region" description="Helical" evidence="2">
    <location>
        <begin position="164"/>
        <end position="184"/>
    </location>
</feature>
<feature type="transmembrane region" description="Helical" evidence="2">
    <location>
        <begin position="1263"/>
        <end position="1283"/>
    </location>
</feature>
<feature type="transmembrane region" description="Helical" evidence="2">
    <location>
        <begin position="774"/>
        <end position="793"/>
    </location>
</feature>
<evidence type="ECO:0000313" key="3">
    <source>
        <dbReference type="EMBL" id="GID64223.1"/>
    </source>
</evidence>
<keyword evidence="2" id="KW-1133">Transmembrane helix</keyword>
<feature type="transmembrane region" description="Helical" evidence="2">
    <location>
        <begin position="1535"/>
        <end position="1553"/>
    </location>
</feature>
<proteinExistence type="predicted"/>
<feature type="transmembrane region" description="Helical" evidence="2">
    <location>
        <begin position="832"/>
        <end position="851"/>
    </location>
</feature>
<feature type="transmembrane region" description="Helical" evidence="2">
    <location>
        <begin position="624"/>
        <end position="644"/>
    </location>
</feature>
<feature type="transmembrane region" description="Helical" evidence="2">
    <location>
        <begin position="222"/>
        <end position="243"/>
    </location>
</feature>
<feature type="transmembrane region" description="Helical" evidence="2">
    <location>
        <begin position="714"/>
        <end position="736"/>
    </location>
</feature>
<feature type="region of interest" description="Disordered" evidence="1">
    <location>
        <begin position="313"/>
        <end position="341"/>
    </location>
</feature>
<feature type="transmembrane region" description="Helical" evidence="2">
    <location>
        <begin position="1289"/>
        <end position="1309"/>
    </location>
</feature>
<feature type="transmembrane region" description="Helical" evidence="2">
    <location>
        <begin position="674"/>
        <end position="702"/>
    </location>
</feature>
<feature type="region of interest" description="Disordered" evidence="1">
    <location>
        <begin position="52"/>
        <end position="131"/>
    </location>
</feature>
<feature type="transmembrane region" description="Helical" evidence="2">
    <location>
        <begin position="600"/>
        <end position="617"/>
    </location>
</feature>
<dbReference type="EMBL" id="BOMH01000016">
    <property type="protein sequence ID" value="GID64223.1"/>
    <property type="molecule type" value="Genomic_DNA"/>
</dbReference>
<feature type="transmembrane region" description="Helical" evidence="2">
    <location>
        <begin position="863"/>
        <end position="886"/>
    </location>
</feature>
<dbReference type="InterPro" id="IPR058062">
    <property type="entry name" value="SCO7613_C"/>
</dbReference>
<organism evidence="3 4">
    <name type="scientific">Actinoplanes cyaneus</name>
    <dbReference type="NCBI Taxonomy" id="52696"/>
    <lineage>
        <taxon>Bacteria</taxon>
        <taxon>Bacillati</taxon>
        <taxon>Actinomycetota</taxon>
        <taxon>Actinomycetes</taxon>
        <taxon>Micromonosporales</taxon>
        <taxon>Micromonosporaceae</taxon>
        <taxon>Actinoplanes</taxon>
    </lineage>
</organism>
<gene>
    <name evidence="3" type="ORF">Acy02nite_21040</name>
</gene>
<evidence type="ECO:0000256" key="1">
    <source>
        <dbReference type="SAM" id="MobiDB-lite"/>
    </source>
</evidence>
<feature type="transmembrane region" description="Helical" evidence="2">
    <location>
        <begin position="1093"/>
        <end position="1113"/>
    </location>
</feature>
<feature type="transmembrane region" description="Helical" evidence="2">
    <location>
        <begin position="1065"/>
        <end position="1086"/>
    </location>
</feature>
<dbReference type="NCBIfam" id="NF047321">
    <property type="entry name" value="SCO7613_CTERM"/>
    <property type="match status" value="1"/>
</dbReference>
<feature type="transmembrane region" description="Helical" evidence="2">
    <location>
        <begin position="805"/>
        <end position="826"/>
    </location>
</feature>
<sequence>MAKAEEPDYGEQLARIDASIAALKQQDMEAASTRTKIASKIQAAQFQKDILAHAQKQKAGKPRRASTATRRPAEEFPPPPPPGTRQAGPDEDPPPQPARSATRRPTADGPEGAARRSARRPMAPLEHGPEASTQSVQNILLGLGALLIGIAAVVFAGVAFSNPVARAVILALFTAIALSVAPGVARRTLTSTAETIAAIGLILLPMTLYTLHGSALGGGPEVAAPLYLGITFAITAVASFLYAGATKLAIPRYATVIATQPVAPLLAYRWIESPAGWGLALTAVAVLDLLLLTRVIRRGRLVPRWPLGRPTFADRANQAEMEAETEPDPRPESQPEEPDLIISGLKPKRRRWMPTRIFPGPRPEGAPPAGSVPLAPPAEPPSAGWLRELTFALLCVACAGALLYSSVALLQAEVFADAFRSGLILIAAALTGVAAAKLLDQPLARHIAGGVLTLAVIGTAARLAAVVDPRWTLVIAAATVALAGAVVGLLPEQVRTGPQYAAAGALALIGVRVAIDAIRAAIAPVAAARPVWHADTADYARTLAEAVGPSGWLLVFAALLVTIAAALALPAAIRHEGAVIGVAMTALAVPASLGLNWSEAPWPLVLAAIAIGAGGLWSTTRRIAITHVAAAGLVGLFGAGAALAATWLTAAVLTALAGAGVMVTFAARQIPFKIYAFVIGDWASGAAALAIPGAAVTAALAISDTGQGPPPTAAATVPALAAGFLAVAGTLSYAAVFQVARREISFPLTAGTGVGAVALAAAAIVAPGRAPADVAVGALLLAAALLLFFARTIDNRGRTDRMMDGPDWAAAAATVAICGALARVAALAFPSAPLAVAGVVILLVGMGVTVLMEDWKRGPSRGLGIAALVVAALAAVQAVGGSLRILSAPGPLWDTDVEHFVSSPPAGAWQAPFALVLVAITAAIALPKPWSHYASGVCAALATMGAPWALGLPWWSPLLIGAAVATGYALASLATDEPQAARARAAVAAIVLLHAAVVGLARPWSTGMALLTVVLLGTLVAVTARGRETLLLPHRAQIGGAATGAVLLALPGTLASFAADQEHTAQVVLTAALAGSSLGLALLALLGRHVPQYLPWATIGLVLGATVTALVSVPTSYPTALYAASAALLGVLAEMLRGAVPAPLSPQVVDEFPAGDIRYQRARRLRGGGLFQRWRSDPATGAVMLALLPTVLALFSLAPALRAALFDPLKQLGSVWDGPVPALLAPDAGNVDATSALAAVLLTGAAALAALGFGGRPAETVPVILPGVALTLLITPIALHAGFPAATGAALAVFTISMLGLALTLPPVASRSPILRGTRTVVFVIGLLAGGAGLSGSLARSDLTLFTLGAAVGVGLVAAIAGRTSTARLLGWLFAALMGQMFVLAGAISLGLDRHWAAFGVLAVGAGLLALESLLPRLGLAQFRAEAVTVEWSGYASAAIAGALAFDSPAHLAALLAAWGAVLGLTASRPDRTASQRRMLFWLAVGFEIVGWWLFIALAEVALPEAYTLPFAALALAVGIVEAHHRPELSSWSAYGPALLAAFVPSIALVIAGGSHQDIREVLLLLGGVTTLIIGSRTRQQAPVVIGSVATIVAALKFIFSLGGPWLMLVPIGIVLIFLGATSESRRRTQDLRNRVSQMR</sequence>
<feature type="transmembrane region" description="Helical" evidence="2">
    <location>
        <begin position="277"/>
        <end position="296"/>
    </location>
</feature>
<feature type="transmembrane region" description="Helical" evidence="2">
    <location>
        <begin position="981"/>
        <end position="1001"/>
    </location>
</feature>
<reference evidence="3" key="1">
    <citation type="submission" date="2021-01" db="EMBL/GenBank/DDBJ databases">
        <title>Whole genome shotgun sequence of Actinoplanes cyaneus NBRC 14990.</title>
        <authorList>
            <person name="Komaki H."/>
            <person name="Tamura T."/>
        </authorList>
    </citation>
    <scope>NUCLEOTIDE SEQUENCE</scope>
    <source>
        <strain evidence="3">NBRC 14990</strain>
    </source>
</reference>
<name>A0A919M4I0_9ACTN</name>
<feature type="transmembrane region" description="Helical" evidence="2">
    <location>
        <begin position="650"/>
        <end position="667"/>
    </location>
</feature>
<evidence type="ECO:0000256" key="2">
    <source>
        <dbReference type="SAM" id="Phobius"/>
    </source>
</evidence>
<feature type="transmembrane region" description="Helical" evidence="2">
    <location>
        <begin position="1038"/>
        <end position="1059"/>
    </location>
</feature>
<feature type="transmembrane region" description="Helical" evidence="2">
    <location>
        <begin position="1345"/>
        <end position="1362"/>
    </location>
</feature>
<feature type="transmembrane region" description="Helical" evidence="2">
    <location>
        <begin position="250"/>
        <end position="271"/>
    </location>
</feature>
<protein>
    <submittedName>
        <fullName evidence="3">Uncharacterized protein</fullName>
    </submittedName>
</protein>
<feature type="transmembrane region" description="Helical" evidence="2">
    <location>
        <begin position="446"/>
        <end position="465"/>
    </location>
</feature>
<feature type="transmembrane region" description="Helical" evidence="2">
    <location>
        <begin position="1233"/>
        <end position="1251"/>
    </location>
</feature>
<accession>A0A919M4I0</accession>
<feature type="transmembrane region" description="Helical" evidence="2">
    <location>
        <begin position="1452"/>
        <end position="1468"/>
    </location>
</feature>
<keyword evidence="4" id="KW-1185">Reference proteome</keyword>
<comment type="caution">
    <text evidence="3">The sequence shown here is derived from an EMBL/GenBank/DDBJ whole genome shotgun (WGS) entry which is preliminary data.</text>
</comment>
<feature type="transmembrane region" description="Helical" evidence="2">
    <location>
        <begin position="1559"/>
        <end position="1575"/>
    </location>
</feature>
<feature type="transmembrane region" description="Helical" evidence="2">
    <location>
        <begin position="391"/>
        <end position="412"/>
    </location>
</feature>
<feature type="transmembrane region" description="Helical" evidence="2">
    <location>
        <begin position="1007"/>
        <end position="1026"/>
    </location>
</feature>
<feature type="transmembrane region" description="Helical" evidence="2">
    <location>
        <begin position="1427"/>
        <end position="1446"/>
    </location>
</feature>
<feature type="transmembrane region" description="Helical" evidence="2">
    <location>
        <begin position="1480"/>
        <end position="1499"/>
    </location>
</feature>
<feature type="transmembrane region" description="Helical" evidence="2">
    <location>
        <begin position="1182"/>
        <end position="1205"/>
    </location>
</feature>
<keyword evidence="2" id="KW-0472">Membrane</keyword>
<dbReference type="Proteomes" id="UP000619479">
    <property type="component" value="Unassembled WGS sequence"/>
</dbReference>
<feature type="transmembrane region" description="Helical" evidence="2">
    <location>
        <begin position="1321"/>
        <end position="1339"/>
    </location>
</feature>
<feature type="transmembrane region" description="Helical" evidence="2">
    <location>
        <begin position="1396"/>
        <end position="1415"/>
    </location>
</feature>
<evidence type="ECO:0000313" key="4">
    <source>
        <dbReference type="Proteomes" id="UP000619479"/>
    </source>
</evidence>